<accession>A0AAV8QPT4</accession>
<comment type="cofactor">
    <cofactor evidence="1">
        <name>(R)-lipoate</name>
        <dbReference type="ChEBI" id="CHEBI:83088"/>
    </cofactor>
</comment>
<evidence type="ECO:0000313" key="5">
    <source>
        <dbReference type="Proteomes" id="UP001222027"/>
    </source>
</evidence>
<dbReference type="GO" id="GO:0004149">
    <property type="term" value="F:dihydrolipoyllysine-residue succinyltransferase activity"/>
    <property type="evidence" value="ECO:0007669"/>
    <property type="project" value="TreeGrafter"/>
</dbReference>
<dbReference type="GO" id="GO:0006099">
    <property type="term" value="P:tricarboxylic acid cycle"/>
    <property type="evidence" value="ECO:0007669"/>
    <property type="project" value="TreeGrafter"/>
</dbReference>
<dbReference type="EMBL" id="JAQQAF010000006">
    <property type="protein sequence ID" value="KAJ8478673.1"/>
    <property type="molecule type" value="Genomic_DNA"/>
</dbReference>
<dbReference type="AlphaFoldDB" id="A0AAV8QPT4"/>
<proteinExistence type="inferred from homology"/>
<keyword evidence="5" id="KW-1185">Reference proteome</keyword>
<gene>
    <name evidence="4" type="ORF">OPV22_022400</name>
</gene>
<reference evidence="4 5" key="1">
    <citation type="submission" date="2022-12" db="EMBL/GenBank/DDBJ databases">
        <title>Chromosome-scale assembly of the Ensete ventricosum genome.</title>
        <authorList>
            <person name="Dussert Y."/>
            <person name="Stocks J."/>
            <person name="Wendawek A."/>
            <person name="Woldeyes F."/>
            <person name="Nichols R.A."/>
            <person name="Borrell J.S."/>
        </authorList>
    </citation>
    <scope>NUCLEOTIDE SEQUENCE [LARGE SCALE GENOMIC DNA]</scope>
    <source>
        <strain evidence="5">cv. Maze</strain>
        <tissue evidence="4">Seeds</tissue>
    </source>
</reference>
<dbReference type="Proteomes" id="UP001222027">
    <property type="component" value="Unassembled WGS sequence"/>
</dbReference>
<sequence length="110" mass="12273">MLTTLNEVDILYCGTNMMKLWSEYKDAFAEKHGVKLDLMSGFVKVILLAHRRDLWVQLSGVPVDEMAGGTFTISNGGVYMNPPQSGILGMHSIVCPVVQWWLMVTLSPDQ</sequence>
<protein>
    <submittedName>
        <fullName evidence="4">Uncharacterized protein</fullName>
    </submittedName>
</protein>
<evidence type="ECO:0000313" key="4">
    <source>
        <dbReference type="EMBL" id="KAJ8478673.1"/>
    </source>
</evidence>
<dbReference type="InterPro" id="IPR023213">
    <property type="entry name" value="CAT-like_dom_sf"/>
</dbReference>
<comment type="similarity">
    <text evidence="2">Belongs to the 2-oxoacid dehydrogenase family.</text>
</comment>
<dbReference type="InterPro" id="IPR050537">
    <property type="entry name" value="2-oxoacid_dehydrogenase"/>
</dbReference>
<dbReference type="GO" id="GO:0005739">
    <property type="term" value="C:mitochondrion"/>
    <property type="evidence" value="ECO:0007669"/>
    <property type="project" value="TreeGrafter"/>
</dbReference>
<comment type="caution">
    <text evidence="4">The sequence shown here is derived from an EMBL/GenBank/DDBJ whole genome shotgun (WGS) entry which is preliminary data.</text>
</comment>
<name>A0AAV8QPT4_ENSVE</name>
<keyword evidence="3" id="KW-0450">Lipoyl</keyword>
<dbReference type="Gene3D" id="3.30.559.10">
    <property type="entry name" value="Chloramphenicol acetyltransferase-like domain"/>
    <property type="match status" value="1"/>
</dbReference>
<organism evidence="4 5">
    <name type="scientific">Ensete ventricosum</name>
    <name type="common">Abyssinian banana</name>
    <name type="synonym">Musa ensete</name>
    <dbReference type="NCBI Taxonomy" id="4639"/>
    <lineage>
        <taxon>Eukaryota</taxon>
        <taxon>Viridiplantae</taxon>
        <taxon>Streptophyta</taxon>
        <taxon>Embryophyta</taxon>
        <taxon>Tracheophyta</taxon>
        <taxon>Spermatophyta</taxon>
        <taxon>Magnoliopsida</taxon>
        <taxon>Liliopsida</taxon>
        <taxon>Zingiberales</taxon>
        <taxon>Musaceae</taxon>
        <taxon>Ensete</taxon>
    </lineage>
</organism>
<evidence type="ECO:0000256" key="1">
    <source>
        <dbReference type="ARBA" id="ARBA00001938"/>
    </source>
</evidence>
<dbReference type="PANTHER" id="PTHR43416:SF5">
    <property type="entry name" value="DIHYDROLIPOYLLYSINE-RESIDUE SUCCINYLTRANSFERASE COMPONENT OF 2-OXOGLUTARATE DEHYDROGENASE COMPLEX, MITOCHONDRIAL"/>
    <property type="match status" value="1"/>
</dbReference>
<dbReference type="SUPFAM" id="SSF52777">
    <property type="entry name" value="CoA-dependent acyltransferases"/>
    <property type="match status" value="1"/>
</dbReference>
<dbReference type="PANTHER" id="PTHR43416">
    <property type="entry name" value="DIHYDROLIPOYLLYSINE-RESIDUE SUCCINYLTRANSFERASE COMPONENT OF 2-OXOGLUTARATE DEHYDROGENASE COMPLEX, MITOCHONDRIAL-RELATED"/>
    <property type="match status" value="1"/>
</dbReference>
<evidence type="ECO:0000256" key="2">
    <source>
        <dbReference type="ARBA" id="ARBA00007317"/>
    </source>
</evidence>
<evidence type="ECO:0000256" key="3">
    <source>
        <dbReference type="ARBA" id="ARBA00022823"/>
    </source>
</evidence>